<organism evidence="1">
    <name type="scientific">uncultured Caudovirales phage</name>
    <dbReference type="NCBI Taxonomy" id="2100421"/>
    <lineage>
        <taxon>Viruses</taxon>
        <taxon>Duplodnaviria</taxon>
        <taxon>Heunggongvirae</taxon>
        <taxon>Uroviricota</taxon>
        <taxon>Caudoviricetes</taxon>
        <taxon>Peduoviridae</taxon>
        <taxon>Maltschvirus</taxon>
        <taxon>Maltschvirus maltsch</taxon>
    </lineage>
</organism>
<dbReference type="NCBIfam" id="TIGR01847">
    <property type="entry name" value="bacteriocin_sig"/>
    <property type="match status" value="1"/>
</dbReference>
<protein>
    <submittedName>
        <fullName evidence="1">Bacteriocin-type signal sequence</fullName>
    </submittedName>
</protein>
<proteinExistence type="predicted"/>
<evidence type="ECO:0000313" key="1">
    <source>
        <dbReference type="EMBL" id="CAB4191916.1"/>
    </source>
</evidence>
<dbReference type="InterPro" id="IPR010133">
    <property type="entry name" value="Bacteriocin_signal_seq"/>
</dbReference>
<dbReference type="EMBL" id="LR797179">
    <property type="protein sequence ID" value="CAB4191916.1"/>
    <property type="molecule type" value="Genomic_DNA"/>
</dbReference>
<gene>
    <name evidence="1" type="ORF">UFOVP1230_42</name>
</gene>
<accession>A0A6J5RBI3</accession>
<name>A0A6J5RBI3_9CAUD</name>
<sequence length="122" mass="13397">MINKQQAADKAAPYLKTTAKVFVTADGNVFLANAENAAKYHARSYALELYTFEGSITQPVVEAAPVVVEPTTDETPSEDYASLTKKELQSIIGGDLVKYPEAETMELKTKSEFVTYLISKQN</sequence>
<reference evidence="1" key="1">
    <citation type="submission" date="2020-05" db="EMBL/GenBank/DDBJ databases">
        <authorList>
            <person name="Chiriac C."/>
            <person name="Salcher M."/>
            <person name="Ghai R."/>
            <person name="Kavagutti S V."/>
        </authorList>
    </citation>
    <scope>NUCLEOTIDE SEQUENCE</scope>
</reference>